<keyword evidence="8 12" id="KW-0238">DNA-binding</keyword>
<protein>
    <recommendedName>
        <fullName evidence="11 12">Replicative DNA helicase</fullName>
        <ecNumber evidence="11 12">5.6.2.3</ecNumber>
    </recommendedName>
</protein>
<evidence type="ECO:0000256" key="8">
    <source>
        <dbReference type="ARBA" id="ARBA00023125"/>
    </source>
</evidence>
<evidence type="ECO:0000256" key="6">
    <source>
        <dbReference type="ARBA" id="ARBA00022806"/>
    </source>
</evidence>
<dbReference type="InterPro" id="IPR007694">
    <property type="entry name" value="DNA_helicase_DnaB-like_C"/>
</dbReference>
<keyword evidence="15" id="KW-1185">Reference proteome</keyword>
<dbReference type="GO" id="GO:0016787">
    <property type="term" value="F:hydrolase activity"/>
    <property type="evidence" value="ECO:0007669"/>
    <property type="project" value="UniProtKB-KW"/>
</dbReference>
<dbReference type="RefSeq" id="WP_341842765.1">
    <property type="nucleotide sequence ID" value="NZ_CP149792.1"/>
</dbReference>
<evidence type="ECO:0000256" key="7">
    <source>
        <dbReference type="ARBA" id="ARBA00022840"/>
    </source>
</evidence>
<accession>A0ABZ2Z9C2</accession>
<keyword evidence="6 12" id="KW-0347">Helicase</keyword>
<comment type="catalytic activity">
    <reaction evidence="10 12">
        <text>ATP + H2O = ADP + phosphate + H(+)</text>
        <dbReference type="Rhea" id="RHEA:13065"/>
        <dbReference type="ChEBI" id="CHEBI:15377"/>
        <dbReference type="ChEBI" id="CHEBI:15378"/>
        <dbReference type="ChEBI" id="CHEBI:30616"/>
        <dbReference type="ChEBI" id="CHEBI:43474"/>
        <dbReference type="ChEBI" id="CHEBI:456216"/>
        <dbReference type="EC" id="5.6.2.3"/>
    </reaction>
</comment>
<dbReference type="InterPro" id="IPR007692">
    <property type="entry name" value="DNA_helicase_DnaB"/>
</dbReference>
<evidence type="ECO:0000256" key="1">
    <source>
        <dbReference type="ARBA" id="ARBA00008428"/>
    </source>
</evidence>
<sequence length="524" mass="58250">MDLTKKDRNTRRKPGVDLSTMVYGKVPPQAKELEEAVLGALMLEKGAFDTVIEILKAECFYVDAHQKLFSAMQRLAGKSMPVDILTVVEELKSSGDLEAVGGPFFVSRLTNMVVSTANIEAHARIVLQKFIQRELIRISGEIISEAYEDTADVFDLLDAAESKLFEVTNNHLRKNYDSIDRILVNTIKRIEDLRNKGDEITGVPSGFPSLDKITYGWQPSDLIILAARPAVGKTAFALNLARNAALHPKFAKGAAVFSLEMSSGQIVQRILSAESEIRLEKITRGKLEEHEMRKLMTHGIERLAKAPIFIDDTPGLNIFELRAKCRRLVHNHGVGIIIIDYLQLMSGPNDGRNTNREQEISKISRDLKGLAKELHVPVLALSQLSRDVEKRKDGNKMPQLSDLRESGAIEQDADMVMFIYRPEYYEITTNEMGESNKGETHVRIAKHRNGQLDTVKLRAILEFQRFEDDGFVDGPPAPIGGPSGPAGFPGKGPGGFDEAKVFIQKGSKMNDMDFDDDAFGDAPF</sequence>
<evidence type="ECO:0000256" key="5">
    <source>
        <dbReference type="ARBA" id="ARBA00022801"/>
    </source>
</evidence>
<dbReference type="SUPFAM" id="SSF48024">
    <property type="entry name" value="N-terminal domain of DnaB helicase"/>
    <property type="match status" value="1"/>
</dbReference>
<feature type="domain" description="SF4 helicase" evidence="13">
    <location>
        <begin position="196"/>
        <end position="473"/>
    </location>
</feature>
<comment type="similarity">
    <text evidence="1 12">Belongs to the helicase family. DnaB subfamily.</text>
</comment>
<dbReference type="InterPro" id="IPR007693">
    <property type="entry name" value="DNA_helicase_DnaB-like_N"/>
</dbReference>
<dbReference type="Pfam" id="PF03796">
    <property type="entry name" value="DnaB_C"/>
    <property type="match status" value="1"/>
</dbReference>
<evidence type="ECO:0000256" key="9">
    <source>
        <dbReference type="ARBA" id="ARBA00023235"/>
    </source>
</evidence>
<gene>
    <name evidence="14" type="primary">dnaB</name>
    <name evidence="14" type="ORF">WJU22_08270</name>
</gene>
<reference evidence="14 15" key="1">
    <citation type="submission" date="2024-03" db="EMBL/GenBank/DDBJ databases">
        <title>Chitinophaga caseinilytica sp. nov., a casein hydrolysing bacterium isolated from forest soil.</title>
        <authorList>
            <person name="Lee D.S."/>
            <person name="Han D.M."/>
            <person name="Baek J.H."/>
            <person name="Choi D.G."/>
            <person name="Jeon J.H."/>
            <person name="Jeon C.O."/>
        </authorList>
    </citation>
    <scope>NUCLEOTIDE SEQUENCE [LARGE SCALE GENOMIC DNA]</scope>
    <source>
        <strain evidence="14 15">KACC 19118</strain>
    </source>
</reference>
<evidence type="ECO:0000256" key="11">
    <source>
        <dbReference type="NCBIfam" id="TIGR00665"/>
    </source>
</evidence>
<dbReference type="GO" id="GO:0003678">
    <property type="term" value="F:DNA helicase activity"/>
    <property type="evidence" value="ECO:0007669"/>
    <property type="project" value="UniProtKB-EC"/>
</dbReference>
<evidence type="ECO:0000256" key="3">
    <source>
        <dbReference type="ARBA" id="ARBA00022705"/>
    </source>
</evidence>
<keyword evidence="3 12" id="KW-0235">DNA replication</keyword>
<dbReference type="Pfam" id="PF00772">
    <property type="entry name" value="DnaB"/>
    <property type="match status" value="1"/>
</dbReference>
<dbReference type="EMBL" id="CP150096">
    <property type="protein sequence ID" value="WZN48168.1"/>
    <property type="molecule type" value="Genomic_DNA"/>
</dbReference>
<dbReference type="Gene3D" id="3.40.50.300">
    <property type="entry name" value="P-loop containing nucleotide triphosphate hydrolases"/>
    <property type="match status" value="1"/>
</dbReference>
<keyword evidence="5 12" id="KW-0378">Hydrolase</keyword>
<dbReference type="InterPro" id="IPR016136">
    <property type="entry name" value="DNA_helicase_N/primase_C"/>
</dbReference>
<dbReference type="EC" id="5.6.2.3" evidence="11 12"/>
<dbReference type="InterPro" id="IPR027417">
    <property type="entry name" value="P-loop_NTPase"/>
</dbReference>
<dbReference type="Proteomes" id="UP001449657">
    <property type="component" value="Chromosome"/>
</dbReference>
<keyword evidence="7 12" id="KW-0067">ATP-binding</keyword>
<organism evidence="14 15">
    <name type="scientific">Chitinophaga caseinilytica</name>
    <dbReference type="NCBI Taxonomy" id="2267521"/>
    <lineage>
        <taxon>Bacteria</taxon>
        <taxon>Pseudomonadati</taxon>
        <taxon>Bacteroidota</taxon>
        <taxon>Chitinophagia</taxon>
        <taxon>Chitinophagales</taxon>
        <taxon>Chitinophagaceae</taxon>
        <taxon>Chitinophaga</taxon>
    </lineage>
</organism>
<evidence type="ECO:0000256" key="4">
    <source>
        <dbReference type="ARBA" id="ARBA00022741"/>
    </source>
</evidence>
<dbReference type="PROSITE" id="PS51199">
    <property type="entry name" value="SF4_HELICASE"/>
    <property type="match status" value="1"/>
</dbReference>
<dbReference type="PANTHER" id="PTHR30153:SF2">
    <property type="entry name" value="REPLICATIVE DNA HELICASE"/>
    <property type="match status" value="1"/>
</dbReference>
<dbReference type="SMART" id="SM00382">
    <property type="entry name" value="AAA"/>
    <property type="match status" value="1"/>
</dbReference>
<dbReference type="PANTHER" id="PTHR30153">
    <property type="entry name" value="REPLICATIVE DNA HELICASE DNAB"/>
    <property type="match status" value="1"/>
</dbReference>
<evidence type="ECO:0000259" key="13">
    <source>
        <dbReference type="PROSITE" id="PS51199"/>
    </source>
</evidence>
<dbReference type="SUPFAM" id="SSF52540">
    <property type="entry name" value="P-loop containing nucleoside triphosphate hydrolases"/>
    <property type="match status" value="1"/>
</dbReference>
<dbReference type="NCBIfam" id="TIGR00665">
    <property type="entry name" value="DnaB"/>
    <property type="match status" value="1"/>
</dbReference>
<evidence type="ECO:0000256" key="2">
    <source>
        <dbReference type="ARBA" id="ARBA00022515"/>
    </source>
</evidence>
<evidence type="ECO:0000256" key="12">
    <source>
        <dbReference type="RuleBase" id="RU362085"/>
    </source>
</evidence>
<evidence type="ECO:0000313" key="15">
    <source>
        <dbReference type="Proteomes" id="UP001449657"/>
    </source>
</evidence>
<proteinExistence type="inferred from homology"/>
<dbReference type="Gene3D" id="1.10.860.10">
    <property type="entry name" value="DNAb Helicase, Chain A"/>
    <property type="match status" value="1"/>
</dbReference>
<keyword evidence="4 12" id="KW-0547">Nucleotide-binding</keyword>
<name>A0ABZ2Z9C2_9BACT</name>
<keyword evidence="2 12" id="KW-0639">Primosome</keyword>
<keyword evidence="9" id="KW-0413">Isomerase</keyword>
<dbReference type="InterPro" id="IPR003593">
    <property type="entry name" value="AAA+_ATPase"/>
</dbReference>
<evidence type="ECO:0000256" key="10">
    <source>
        <dbReference type="ARBA" id="ARBA00048954"/>
    </source>
</evidence>
<dbReference type="InterPro" id="IPR036185">
    <property type="entry name" value="DNA_heli_DnaB-like_N_sf"/>
</dbReference>
<dbReference type="CDD" id="cd00984">
    <property type="entry name" value="DnaB_C"/>
    <property type="match status" value="1"/>
</dbReference>
<evidence type="ECO:0000313" key="14">
    <source>
        <dbReference type="EMBL" id="WZN48168.1"/>
    </source>
</evidence>
<comment type="function">
    <text evidence="12">The main replicative DNA helicase, it participates in initiation and elongation during chromosome replication. Travels ahead of the DNA replisome, separating dsDNA into templates for DNA synthesis. A processive ATP-dependent 5'-3' DNA helicase it has DNA-dependent ATPase activity.</text>
</comment>